<name>A0AA86U4R8_9EUKA</name>
<evidence type="ECO:0000313" key="3">
    <source>
        <dbReference type="Proteomes" id="UP001642409"/>
    </source>
</evidence>
<dbReference type="GO" id="GO:0004386">
    <property type="term" value="F:helicase activity"/>
    <property type="evidence" value="ECO:0007669"/>
    <property type="project" value="UniProtKB-KW"/>
</dbReference>
<reference evidence="2 3" key="2">
    <citation type="submission" date="2024-07" db="EMBL/GenBank/DDBJ databases">
        <authorList>
            <person name="Akdeniz Z."/>
        </authorList>
    </citation>
    <scope>NUCLEOTIDE SEQUENCE [LARGE SCALE GENOMIC DNA]</scope>
</reference>
<gene>
    <name evidence="2" type="ORF">HINF_LOCUS23846</name>
    <name evidence="1" type="ORF">HINF_LOCUS30120</name>
</gene>
<keyword evidence="1" id="KW-0547">Nucleotide-binding</keyword>
<accession>A0AA86U4R8</accession>
<keyword evidence="1" id="KW-0378">Hydrolase</keyword>
<keyword evidence="3" id="KW-1185">Reference proteome</keyword>
<comment type="caution">
    <text evidence="1">The sequence shown here is derived from an EMBL/GenBank/DDBJ whole genome shotgun (WGS) entry which is preliminary data.</text>
</comment>
<proteinExistence type="predicted"/>
<reference evidence="1" key="1">
    <citation type="submission" date="2023-06" db="EMBL/GenBank/DDBJ databases">
        <authorList>
            <person name="Kurt Z."/>
        </authorList>
    </citation>
    <scope>NUCLEOTIDE SEQUENCE</scope>
</reference>
<evidence type="ECO:0000313" key="2">
    <source>
        <dbReference type="EMBL" id="CAL6013568.1"/>
    </source>
</evidence>
<dbReference type="EMBL" id="CAXDID020000069">
    <property type="protein sequence ID" value="CAL6013568.1"/>
    <property type="molecule type" value="Genomic_DNA"/>
</dbReference>
<keyword evidence="1" id="KW-0347">Helicase</keyword>
<evidence type="ECO:0000313" key="1">
    <source>
        <dbReference type="EMBL" id="CAI9942475.1"/>
    </source>
</evidence>
<organism evidence="1">
    <name type="scientific">Hexamita inflata</name>
    <dbReference type="NCBI Taxonomy" id="28002"/>
    <lineage>
        <taxon>Eukaryota</taxon>
        <taxon>Metamonada</taxon>
        <taxon>Diplomonadida</taxon>
        <taxon>Hexamitidae</taxon>
        <taxon>Hexamitinae</taxon>
        <taxon>Hexamita</taxon>
    </lineage>
</organism>
<protein>
    <submittedName>
        <fullName evidence="1">Helicase-related protein</fullName>
    </submittedName>
    <submittedName>
        <fullName evidence="2">Helicase-related_protein</fullName>
    </submittedName>
</protein>
<dbReference type="AlphaFoldDB" id="A0AA86U4R8"/>
<dbReference type="EMBL" id="CATOUU010000703">
    <property type="protein sequence ID" value="CAI9942475.1"/>
    <property type="molecule type" value="Genomic_DNA"/>
</dbReference>
<sequence length="75" mass="8470">MEQSHVFYIAKSAVVSFQRITSKKKGICKELDVNQAQSAENLTHLVTSRIMENIGGEKLLKIYEAKYGFVGFNQC</sequence>
<keyword evidence="1" id="KW-0067">ATP-binding</keyword>
<dbReference type="Proteomes" id="UP001642409">
    <property type="component" value="Unassembled WGS sequence"/>
</dbReference>